<evidence type="ECO:0000313" key="2">
    <source>
        <dbReference type="Proteomes" id="UP000829694"/>
    </source>
</evidence>
<organism evidence="1 2">
    <name type="scientific">Matsumuraeses phaseoli granulovirus</name>
    <dbReference type="NCBI Taxonomy" id="2760664"/>
    <lineage>
        <taxon>Viruses</taxon>
        <taxon>Viruses incertae sedis</taxon>
        <taxon>Naldaviricetes</taxon>
        <taxon>Lefavirales</taxon>
        <taxon>Baculoviridae</taxon>
        <taxon>Betabaculovirus</taxon>
        <taxon>Betabaculovirus maphaseoli</taxon>
    </lineage>
</organism>
<sequence>MATDGSIVLYEINNFNTKLINYLFDKLLVIVSRIVGNVYLLVCFDDEYCTLHEQMMEDACTMTQKYGTINHVRTEVNTEDTFQECIEWIYSAN</sequence>
<reference evidence="1" key="1">
    <citation type="journal article" date="2020" name="Viruses">
        <title>Genome Analysis of a Novel Clade b Betabaculovirus Isolated from the Legume Pest Matsumuraeses phaseoli (Lepidoptera: Tortricidae).</title>
        <authorList>
            <person name="Shu R."/>
            <person name="Meng Q."/>
            <person name="Miao L."/>
            <person name="Liang H."/>
            <person name="Chen J."/>
            <person name="Xu Y."/>
            <person name="Cheng L."/>
            <person name="Jin W."/>
            <person name="Qin Q."/>
            <person name="Zhang H."/>
        </authorList>
    </citation>
    <scope>NUCLEOTIDE SEQUENCE</scope>
    <source>
        <strain evidence="1">IOZ01</strain>
    </source>
</reference>
<evidence type="ECO:0000313" key="1">
    <source>
        <dbReference type="EMBL" id="QOD39996.1"/>
    </source>
</evidence>
<dbReference type="GeneID" id="80539397"/>
<name>A0AAE7MLC6_9BBAC</name>
<dbReference type="Proteomes" id="UP000829694">
    <property type="component" value="Segment"/>
</dbReference>
<proteinExistence type="predicted"/>
<gene>
    <name evidence="1" type="primary">Maph33</name>
    <name evidence="1" type="ORF">H4Q86_033</name>
</gene>
<protein>
    <submittedName>
        <fullName evidence="1">Maph33</fullName>
    </submittedName>
</protein>
<accession>A0AAE7MLC6</accession>
<dbReference type="KEGG" id="vg:80539397"/>
<keyword evidence="2" id="KW-1185">Reference proteome</keyword>
<dbReference type="EMBL" id="MT844067">
    <property type="protein sequence ID" value="QOD39996.1"/>
    <property type="molecule type" value="Genomic_DNA"/>
</dbReference>
<dbReference type="RefSeq" id="YP_010800751.1">
    <property type="nucleotide sequence ID" value="NC_076905.1"/>
</dbReference>